<evidence type="ECO:0000313" key="1">
    <source>
        <dbReference type="EMBL" id="AMQ66205.1"/>
    </source>
</evidence>
<dbReference type="GeneID" id="29068017"/>
<keyword evidence="2" id="KW-1185">Reference proteome</keyword>
<dbReference type="EMBL" id="KU761955">
    <property type="protein sequence ID" value="AMQ66205.1"/>
    <property type="molecule type" value="Genomic_DNA"/>
</dbReference>
<dbReference type="RefSeq" id="YP_009291085.1">
    <property type="nucleotide sequence ID" value="NC_031110.1"/>
</dbReference>
<gene>
    <name evidence="1" type="ORF">phiMK_18</name>
</gene>
<organism evidence="1 2">
    <name type="scientific">Pseudomonas phage phiMK</name>
    <dbReference type="NCBI Taxonomy" id="1815957"/>
    <lineage>
        <taxon>Viruses</taxon>
        <taxon>Duplodnaviria</taxon>
        <taxon>Heunggongvirae</taxon>
        <taxon>Uroviricota</taxon>
        <taxon>Caudoviricetes</taxon>
        <taxon>Vandenendeviridae</taxon>
        <taxon>Skurskavirinae</taxon>
        <taxon>Pakpunavirus</taxon>
        <taxon>Pakpunavirus MK</taxon>
    </lineage>
</organism>
<protein>
    <submittedName>
        <fullName evidence="1">Uncharacterized protein</fullName>
    </submittedName>
</protein>
<reference evidence="1 2" key="1">
    <citation type="submission" date="2016-02" db="EMBL/GenBank/DDBJ databases">
        <title>Genomic analysis of phiMK: A new Felix01like virus infecting Pseudomonas aeruginosa.</title>
        <authorList>
            <person name="Magill D.J."/>
            <person name="Krylov V.N."/>
            <person name="Shaburova O.V."/>
            <person name="Pleteneva E.A."/>
            <person name="McGrath J.W."/>
            <person name="Quinn J.P."/>
            <person name="Kulakov L.A."/>
        </authorList>
    </citation>
    <scope>NUCLEOTIDE SEQUENCE [LARGE SCALE GENOMIC DNA]</scope>
</reference>
<name>A0A142F0G8_9CAUD</name>
<evidence type="ECO:0000313" key="2">
    <source>
        <dbReference type="Proteomes" id="UP000203514"/>
    </source>
</evidence>
<dbReference type="Proteomes" id="UP000203514">
    <property type="component" value="Segment"/>
</dbReference>
<dbReference type="KEGG" id="vg:29068017"/>
<sequence>MKISAILKSNLELYGPMTFMCNLIEDDPTLGEEEVIEAKRFIERLLGKAFTLHTKLKSELREYDVAFTVNGGFGSNECFQMRRLWWETVIEQLEAQGK</sequence>
<proteinExistence type="predicted"/>
<accession>A0A142F0G8</accession>